<dbReference type="AlphaFoldDB" id="A0A2N3NJF5"/>
<dbReference type="EMBL" id="NLAX01000003">
    <property type="protein sequence ID" value="PKS12570.1"/>
    <property type="molecule type" value="Genomic_DNA"/>
</dbReference>
<keyword evidence="5" id="KW-1185">Reference proteome</keyword>
<dbReference type="SUPFAM" id="SSF53474">
    <property type="entry name" value="alpha/beta-Hydrolases"/>
    <property type="match status" value="1"/>
</dbReference>
<feature type="region of interest" description="Disordered" evidence="2">
    <location>
        <begin position="1"/>
        <end position="45"/>
    </location>
</feature>
<dbReference type="STRING" id="41688.A0A2N3NJF5"/>
<evidence type="ECO:0000259" key="3">
    <source>
        <dbReference type="Pfam" id="PF07859"/>
    </source>
</evidence>
<proteinExistence type="predicted"/>
<name>A0A2N3NJF5_9PEZI</name>
<organism evidence="4 5">
    <name type="scientific">Lomentospora prolificans</name>
    <dbReference type="NCBI Taxonomy" id="41688"/>
    <lineage>
        <taxon>Eukaryota</taxon>
        <taxon>Fungi</taxon>
        <taxon>Dikarya</taxon>
        <taxon>Ascomycota</taxon>
        <taxon>Pezizomycotina</taxon>
        <taxon>Sordariomycetes</taxon>
        <taxon>Hypocreomycetidae</taxon>
        <taxon>Microascales</taxon>
        <taxon>Microascaceae</taxon>
        <taxon>Lomentospora</taxon>
    </lineage>
</organism>
<dbReference type="PANTHER" id="PTHR48081">
    <property type="entry name" value="AB HYDROLASE SUPERFAMILY PROTEIN C4A8.06C"/>
    <property type="match status" value="1"/>
</dbReference>
<dbReference type="GO" id="GO:0016787">
    <property type="term" value="F:hydrolase activity"/>
    <property type="evidence" value="ECO:0007669"/>
    <property type="project" value="UniProtKB-KW"/>
</dbReference>
<dbReference type="VEuPathDB" id="FungiDB:jhhlp_000778"/>
<sequence>MPQFAKVEGIPVPLADPERGMEATQIGPEEVPSVAADKTGPPPSRFSLKMTASGWRALQCVGMSLHFLASPRPPSPAFTKTVKSTLAPEGGEFVLHFYTPKGYDNKFLHRHRKYPAVINFHGGGFTLGNATDDARFARFVVEECNALFISVDYRLSPEHPFPTAVEDGADALLFVIRNASHFHINPMLLSTSGFSAGGNLAVTAPLRLIKYMQSIDDPREQIPQHRIVASALWYPITDYTLTRAERRAGAARPDQALPPYLTDLFDRCYLHPPDLDLADPCLSPSRATDELLINGVAAHVMFYTCEWDMLLKEGELLAKRLAADPINKDVHYKMIKGVAHGWDKSPNPMSVADQSEELYKECCLKLKGIFSQEAHRVDGALP</sequence>
<accession>A0A2N3NJF5</accession>
<dbReference type="InParanoid" id="A0A2N3NJF5"/>
<evidence type="ECO:0000313" key="5">
    <source>
        <dbReference type="Proteomes" id="UP000233524"/>
    </source>
</evidence>
<dbReference type="InterPro" id="IPR013094">
    <property type="entry name" value="AB_hydrolase_3"/>
</dbReference>
<dbReference type="Proteomes" id="UP000233524">
    <property type="component" value="Unassembled WGS sequence"/>
</dbReference>
<dbReference type="Gene3D" id="3.40.50.1820">
    <property type="entry name" value="alpha/beta hydrolase"/>
    <property type="match status" value="1"/>
</dbReference>
<evidence type="ECO:0000313" key="4">
    <source>
        <dbReference type="EMBL" id="PKS12570.1"/>
    </source>
</evidence>
<feature type="domain" description="Alpha/beta hydrolase fold-3" evidence="3">
    <location>
        <begin position="117"/>
        <end position="342"/>
    </location>
</feature>
<evidence type="ECO:0000256" key="2">
    <source>
        <dbReference type="SAM" id="MobiDB-lite"/>
    </source>
</evidence>
<dbReference type="InterPro" id="IPR029058">
    <property type="entry name" value="AB_hydrolase_fold"/>
</dbReference>
<dbReference type="Pfam" id="PF07859">
    <property type="entry name" value="Abhydrolase_3"/>
    <property type="match status" value="1"/>
</dbReference>
<keyword evidence="1" id="KW-0378">Hydrolase</keyword>
<gene>
    <name evidence="4" type="ORF">jhhlp_000778</name>
</gene>
<protein>
    <recommendedName>
        <fullName evidence="3">Alpha/beta hydrolase fold-3 domain-containing protein</fullName>
    </recommendedName>
</protein>
<dbReference type="OrthoDB" id="433474at2759"/>
<reference evidence="4 5" key="1">
    <citation type="journal article" date="2017" name="G3 (Bethesda)">
        <title>First Draft Genome Sequence of the Pathogenic Fungus Lomentospora prolificans (Formerly Scedosporium prolificans).</title>
        <authorList>
            <person name="Luo R."/>
            <person name="Zimin A."/>
            <person name="Workman R."/>
            <person name="Fan Y."/>
            <person name="Pertea G."/>
            <person name="Grossman N."/>
            <person name="Wear M.P."/>
            <person name="Jia B."/>
            <person name="Miller H."/>
            <person name="Casadevall A."/>
            <person name="Timp W."/>
            <person name="Zhang S.X."/>
            <person name="Salzberg S.L."/>
        </authorList>
    </citation>
    <scope>NUCLEOTIDE SEQUENCE [LARGE SCALE GENOMIC DNA]</scope>
    <source>
        <strain evidence="4 5">JHH-5317</strain>
    </source>
</reference>
<dbReference type="InterPro" id="IPR050300">
    <property type="entry name" value="GDXG_lipolytic_enzyme"/>
</dbReference>
<dbReference type="PANTHER" id="PTHR48081:SF8">
    <property type="entry name" value="ALPHA_BETA HYDROLASE FOLD-3 DOMAIN-CONTAINING PROTEIN-RELATED"/>
    <property type="match status" value="1"/>
</dbReference>
<comment type="caution">
    <text evidence="4">The sequence shown here is derived from an EMBL/GenBank/DDBJ whole genome shotgun (WGS) entry which is preliminary data.</text>
</comment>
<evidence type="ECO:0000256" key="1">
    <source>
        <dbReference type="ARBA" id="ARBA00022801"/>
    </source>
</evidence>